<evidence type="ECO:0000313" key="2">
    <source>
        <dbReference type="EMBL" id="KAK1613165.1"/>
    </source>
</evidence>
<protein>
    <submittedName>
        <fullName evidence="2">Uncharacterized protein</fullName>
    </submittedName>
</protein>
<keyword evidence="3" id="KW-1185">Reference proteome</keyword>
<reference evidence="2" key="1">
    <citation type="submission" date="2023-07" db="EMBL/GenBank/DDBJ databases">
        <title>A chromosome-level genome assembly of Lolium multiflorum.</title>
        <authorList>
            <person name="Chen Y."/>
            <person name="Copetti D."/>
            <person name="Kolliker R."/>
            <person name="Studer B."/>
        </authorList>
    </citation>
    <scope>NUCLEOTIDE SEQUENCE</scope>
    <source>
        <strain evidence="2">02402/16</strain>
        <tissue evidence="2">Leaf</tissue>
    </source>
</reference>
<gene>
    <name evidence="2" type="ORF">QYE76_036838</name>
</gene>
<evidence type="ECO:0000313" key="3">
    <source>
        <dbReference type="Proteomes" id="UP001231189"/>
    </source>
</evidence>
<keyword evidence="1" id="KW-0175">Coiled coil</keyword>
<evidence type="ECO:0000256" key="1">
    <source>
        <dbReference type="ARBA" id="ARBA00023054"/>
    </source>
</evidence>
<dbReference type="EMBL" id="JAUUTY010000007">
    <property type="protein sequence ID" value="KAK1613165.1"/>
    <property type="molecule type" value="Genomic_DNA"/>
</dbReference>
<accession>A0AAD8R385</accession>
<name>A0AAD8R385_LOLMU</name>
<dbReference type="GO" id="GO:0003697">
    <property type="term" value="F:single-stranded DNA binding"/>
    <property type="evidence" value="ECO:0007669"/>
    <property type="project" value="TreeGrafter"/>
</dbReference>
<dbReference type="GO" id="GO:0000724">
    <property type="term" value="P:double-strand break repair via homologous recombination"/>
    <property type="evidence" value="ECO:0007669"/>
    <property type="project" value="TreeGrafter"/>
</dbReference>
<dbReference type="PANTHER" id="PTHR45916:SF1">
    <property type="entry name" value="STRUCTURAL MAINTENANCE OF CHROMOSOMES PROTEIN 5"/>
    <property type="match status" value="1"/>
</dbReference>
<dbReference type="AlphaFoldDB" id="A0AAD8R385"/>
<dbReference type="GO" id="GO:0030915">
    <property type="term" value="C:Smc5-Smc6 complex"/>
    <property type="evidence" value="ECO:0007669"/>
    <property type="project" value="TreeGrafter"/>
</dbReference>
<sequence>MHIGWLAVETCLAGEVRMKIVICSLVCAITLALAADPAILGRASSVRAFVKHGEDSSHVRLSLRGDAPGRDIHITRKIDTNNKSEWLLHAPTIGIRATKIRGGGATHSMGDGGQRNEGGGGAMLLDGHDVVIGVEKASCTSKGDCGVMLRRQGDGGVMPLQPTTAPAANSMRCGGRQREVKVVGGVMPLAAGCGAMPRGEDGGKMLPREGDGVMPFRRYCGVIPLRRCMAARGRHKNRRDAGQKWRDAIHDEDDKVLMVDEPALL</sequence>
<comment type="caution">
    <text evidence="2">The sequence shown here is derived from an EMBL/GenBank/DDBJ whole genome shotgun (WGS) entry which is preliminary data.</text>
</comment>
<proteinExistence type="predicted"/>
<dbReference type="GO" id="GO:0005634">
    <property type="term" value="C:nucleus"/>
    <property type="evidence" value="ECO:0007669"/>
    <property type="project" value="TreeGrafter"/>
</dbReference>
<organism evidence="2 3">
    <name type="scientific">Lolium multiflorum</name>
    <name type="common">Italian ryegrass</name>
    <name type="synonym">Lolium perenne subsp. multiflorum</name>
    <dbReference type="NCBI Taxonomy" id="4521"/>
    <lineage>
        <taxon>Eukaryota</taxon>
        <taxon>Viridiplantae</taxon>
        <taxon>Streptophyta</taxon>
        <taxon>Embryophyta</taxon>
        <taxon>Tracheophyta</taxon>
        <taxon>Spermatophyta</taxon>
        <taxon>Magnoliopsida</taxon>
        <taxon>Liliopsida</taxon>
        <taxon>Poales</taxon>
        <taxon>Poaceae</taxon>
        <taxon>BOP clade</taxon>
        <taxon>Pooideae</taxon>
        <taxon>Poodae</taxon>
        <taxon>Poeae</taxon>
        <taxon>Poeae Chloroplast Group 2 (Poeae type)</taxon>
        <taxon>Loliodinae</taxon>
        <taxon>Loliinae</taxon>
        <taxon>Lolium</taxon>
    </lineage>
</organism>
<dbReference type="Proteomes" id="UP001231189">
    <property type="component" value="Unassembled WGS sequence"/>
</dbReference>
<dbReference type="PANTHER" id="PTHR45916">
    <property type="entry name" value="STRUCTURAL MAINTENANCE OF CHROMOSOMES PROTEIN 5"/>
    <property type="match status" value="1"/>
</dbReference>